<dbReference type="EMBL" id="SKCS01000036">
    <property type="protein sequence ID" value="TNN20094.1"/>
    <property type="molecule type" value="Genomic_DNA"/>
</dbReference>
<feature type="compositionally biased region" description="Low complexity" evidence="3">
    <location>
        <begin position="232"/>
        <end position="245"/>
    </location>
</feature>
<organism evidence="4 5">
    <name type="scientific">Schistosoma japonicum</name>
    <name type="common">Blood fluke</name>
    <dbReference type="NCBI Taxonomy" id="6182"/>
    <lineage>
        <taxon>Eukaryota</taxon>
        <taxon>Metazoa</taxon>
        <taxon>Spiralia</taxon>
        <taxon>Lophotrochozoa</taxon>
        <taxon>Platyhelminthes</taxon>
        <taxon>Trematoda</taxon>
        <taxon>Digenea</taxon>
        <taxon>Strigeidida</taxon>
        <taxon>Schistosomatoidea</taxon>
        <taxon>Schistosomatidae</taxon>
        <taxon>Schistosoma</taxon>
    </lineage>
</organism>
<feature type="compositionally biased region" description="Polar residues" evidence="3">
    <location>
        <begin position="162"/>
        <end position="211"/>
    </location>
</feature>
<evidence type="ECO:0000256" key="2">
    <source>
        <dbReference type="ARBA" id="ARBA00023212"/>
    </source>
</evidence>
<reference evidence="4 5" key="1">
    <citation type="submission" date="2019-03" db="EMBL/GenBank/DDBJ databases">
        <title>An improved genome assembly of the fluke Schistosoma japonicum.</title>
        <authorList>
            <person name="Hu W."/>
            <person name="Luo F."/>
            <person name="Yin M."/>
            <person name="Mo X."/>
            <person name="Sun C."/>
            <person name="Wu Q."/>
            <person name="Zhu B."/>
            <person name="Xiang M."/>
            <person name="Wang J."/>
            <person name="Wang Y."/>
            <person name="Zhang T."/>
            <person name="Xu B."/>
            <person name="Zheng H."/>
            <person name="Feng Z."/>
        </authorList>
    </citation>
    <scope>NUCLEOTIDE SEQUENCE [LARGE SCALE GENOMIC DNA]</scope>
    <source>
        <strain evidence="4">HuSjv2</strain>
        <tissue evidence="4">Worms</tissue>
    </source>
</reference>
<dbReference type="PANTHER" id="PTHR15431">
    <property type="entry name" value="FGFR1 ONCOGENE PARTNER/LISH DOMAIN-CONTAINING PROTEIN"/>
    <property type="match status" value="1"/>
</dbReference>
<feature type="region of interest" description="Disordered" evidence="3">
    <location>
        <begin position="139"/>
        <end position="245"/>
    </location>
</feature>
<gene>
    <name evidence="4" type="ORF">EWB00_005455</name>
</gene>
<comment type="caution">
    <text evidence="4">The sequence shown here is derived from an EMBL/GenBank/DDBJ whole genome shotgun (WGS) entry which is preliminary data.</text>
</comment>
<feature type="compositionally biased region" description="Low complexity" evidence="3">
    <location>
        <begin position="212"/>
        <end position="224"/>
    </location>
</feature>
<protein>
    <submittedName>
        <fullName evidence="4">FGFR1 oncogene partner</fullName>
    </submittedName>
</protein>
<accession>A0A4Z2DU64</accession>
<dbReference type="Gene3D" id="1.20.960.40">
    <property type="match status" value="1"/>
</dbReference>
<sequence>MYTLDTMADEEINLKDALIRSLNEEGILPRLEAQLKAAVYLALEKHNYAEGISPSNQSIRSLWSTEDGLIIASLLVDFLNVMKLENTLNVLMHEAQMKHLDLFDSDKLRSLLTPERTSSNSPLLLNLVETLKHFRNLKLDDTDSSPSVSNNSRNNSRSQVSDETLYSPSRIGNSFSKMKEVSNTLQEAPQETGTNYGNRLQMRTTVTGSLNSPRPSTPTSPTSSNIGKTESPGRASSGASSPSVVRVYAPVKKQLSLNDDKSDVDDDDDIEEVLKAEESVADDTVDQTVDSEQSLGLDYVEEVQALQNPV</sequence>
<feature type="compositionally biased region" description="Low complexity" evidence="3">
    <location>
        <begin position="144"/>
        <end position="161"/>
    </location>
</feature>
<keyword evidence="1" id="KW-0963">Cytoplasm</keyword>
<evidence type="ECO:0000256" key="3">
    <source>
        <dbReference type="SAM" id="MobiDB-lite"/>
    </source>
</evidence>
<keyword evidence="5" id="KW-1185">Reference proteome</keyword>
<evidence type="ECO:0000313" key="5">
    <source>
        <dbReference type="Proteomes" id="UP000311919"/>
    </source>
</evidence>
<keyword evidence="2" id="KW-0206">Cytoskeleton</keyword>
<dbReference type="AlphaFoldDB" id="A0A4Z2DU64"/>
<proteinExistence type="predicted"/>
<dbReference type="PANTHER" id="PTHR15431:SF9">
    <property type="entry name" value="CENTROSOMAL PROTEIN 43"/>
    <property type="match status" value="1"/>
</dbReference>
<name>A0A4Z2DU64_SCHJA</name>
<dbReference type="OrthoDB" id="2160638at2759"/>
<evidence type="ECO:0000256" key="1">
    <source>
        <dbReference type="ARBA" id="ARBA00022490"/>
    </source>
</evidence>
<dbReference type="GO" id="GO:0005813">
    <property type="term" value="C:centrosome"/>
    <property type="evidence" value="ECO:0007669"/>
    <property type="project" value="TreeGrafter"/>
</dbReference>
<dbReference type="Proteomes" id="UP000311919">
    <property type="component" value="Unassembled WGS sequence"/>
</dbReference>
<evidence type="ECO:0000313" key="4">
    <source>
        <dbReference type="EMBL" id="TNN20094.1"/>
    </source>
</evidence>